<evidence type="ECO:0000256" key="6">
    <source>
        <dbReference type="ARBA" id="ARBA00023170"/>
    </source>
</evidence>
<keyword evidence="7" id="KW-0325">Glycoprotein</keyword>
<evidence type="ECO:0000256" key="1">
    <source>
        <dbReference type="ARBA" id="ARBA00004651"/>
    </source>
</evidence>
<organism evidence="9 10">
    <name type="scientific">Caerostris extrusa</name>
    <name type="common">Bark spider</name>
    <name type="synonym">Caerostris bankana</name>
    <dbReference type="NCBI Taxonomy" id="172846"/>
    <lineage>
        <taxon>Eukaryota</taxon>
        <taxon>Metazoa</taxon>
        <taxon>Ecdysozoa</taxon>
        <taxon>Arthropoda</taxon>
        <taxon>Chelicerata</taxon>
        <taxon>Arachnida</taxon>
        <taxon>Araneae</taxon>
        <taxon>Araneomorphae</taxon>
        <taxon>Entelegynae</taxon>
        <taxon>Araneoidea</taxon>
        <taxon>Araneidae</taxon>
        <taxon>Caerostris</taxon>
    </lineage>
</organism>
<dbReference type="PANTHER" id="PTHR42643">
    <property type="entry name" value="IONOTROPIC RECEPTOR 20A-RELATED"/>
    <property type="match status" value="1"/>
</dbReference>
<dbReference type="EMBL" id="BPLR01011174">
    <property type="protein sequence ID" value="GIY44665.1"/>
    <property type="molecule type" value="Genomic_DNA"/>
</dbReference>
<accession>A0AAV4TEY5</accession>
<dbReference type="Gene3D" id="3.40.190.10">
    <property type="entry name" value="Periplasmic binding protein-like II"/>
    <property type="match status" value="1"/>
</dbReference>
<keyword evidence="10" id="KW-1185">Reference proteome</keyword>
<reference evidence="9 10" key="1">
    <citation type="submission" date="2021-06" db="EMBL/GenBank/DDBJ databases">
        <title>Caerostris extrusa draft genome.</title>
        <authorList>
            <person name="Kono N."/>
            <person name="Arakawa K."/>
        </authorList>
    </citation>
    <scope>NUCLEOTIDE SEQUENCE [LARGE SCALE GENOMIC DNA]</scope>
</reference>
<dbReference type="Proteomes" id="UP001054945">
    <property type="component" value="Unassembled WGS sequence"/>
</dbReference>
<keyword evidence="6 9" id="KW-0675">Receptor</keyword>
<comment type="subcellular location">
    <subcellularLocation>
        <location evidence="1">Cell membrane</location>
        <topology evidence="1">Multi-pass membrane protein</topology>
    </subcellularLocation>
</comment>
<evidence type="ECO:0000256" key="4">
    <source>
        <dbReference type="ARBA" id="ARBA00022989"/>
    </source>
</evidence>
<evidence type="ECO:0000313" key="10">
    <source>
        <dbReference type="Proteomes" id="UP001054945"/>
    </source>
</evidence>
<keyword evidence="3 8" id="KW-0812">Transmembrane</keyword>
<evidence type="ECO:0000256" key="3">
    <source>
        <dbReference type="ARBA" id="ARBA00022692"/>
    </source>
</evidence>
<evidence type="ECO:0000256" key="7">
    <source>
        <dbReference type="ARBA" id="ARBA00023180"/>
    </source>
</evidence>
<dbReference type="SUPFAM" id="SSF53850">
    <property type="entry name" value="Periplasmic binding protein-like II"/>
    <property type="match status" value="1"/>
</dbReference>
<keyword evidence="5 8" id="KW-0472">Membrane</keyword>
<protein>
    <submittedName>
        <fullName evidence="9">Glutamate receptor ionotropic, delta-1</fullName>
    </submittedName>
</protein>
<dbReference type="GO" id="GO:0005886">
    <property type="term" value="C:plasma membrane"/>
    <property type="evidence" value="ECO:0007669"/>
    <property type="project" value="UniProtKB-SubCell"/>
</dbReference>
<proteinExistence type="predicted"/>
<keyword evidence="4 8" id="KW-1133">Transmembrane helix</keyword>
<comment type="caution">
    <text evidence="9">The sequence shown here is derived from an EMBL/GenBank/DDBJ whole genome shotgun (WGS) entry which is preliminary data.</text>
</comment>
<dbReference type="AlphaFoldDB" id="A0AAV4TEY5"/>
<evidence type="ECO:0000256" key="5">
    <source>
        <dbReference type="ARBA" id="ARBA00023136"/>
    </source>
</evidence>
<dbReference type="PANTHER" id="PTHR42643:SF24">
    <property type="entry name" value="IONOTROPIC RECEPTOR 60A"/>
    <property type="match status" value="1"/>
</dbReference>
<evidence type="ECO:0000256" key="2">
    <source>
        <dbReference type="ARBA" id="ARBA00022475"/>
    </source>
</evidence>
<evidence type="ECO:0000313" key="9">
    <source>
        <dbReference type="EMBL" id="GIY44665.1"/>
    </source>
</evidence>
<sequence length="210" mass="23243">MKQKTFVVVSPMELLMHVNRKGNGDVQLEGCEGKFLQIVLEALRIQYEIVVSKDLLYEGTLPDGNFTGMIGMVQRGEADLTGGYLSMNEVRNGFCGYNLFKLLGIVVGQSSTIGNGSLSCKILLTAWLLFTTVISFSYSVTLLSRIIQPNKVAPIRTFHDLSRTVQSGDHKLYTMELYVSSLLDSGNDPLKALGRMVIHVTIGWFQLLST</sequence>
<keyword evidence="2" id="KW-1003">Cell membrane</keyword>
<evidence type="ECO:0000256" key="8">
    <source>
        <dbReference type="SAM" id="Phobius"/>
    </source>
</evidence>
<feature type="transmembrane region" description="Helical" evidence="8">
    <location>
        <begin position="122"/>
        <end position="143"/>
    </location>
</feature>
<name>A0AAV4TEY5_CAEEX</name>
<dbReference type="InterPro" id="IPR052192">
    <property type="entry name" value="Insect_Ionotropic_Sensory_Rcpt"/>
</dbReference>
<gene>
    <name evidence="9" type="primary">GRID1_11</name>
    <name evidence="9" type="ORF">CEXT_65971</name>
</gene>